<name>A0A915END5_9BILA</name>
<keyword evidence="1" id="KW-1185">Reference proteome</keyword>
<proteinExistence type="predicted"/>
<evidence type="ECO:0000313" key="2">
    <source>
        <dbReference type="WBParaSite" id="jg7755"/>
    </source>
</evidence>
<dbReference type="Proteomes" id="UP000887574">
    <property type="component" value="Unplaced"/>
</dbReference>
<evidence type="ECO:0000313" key="1">
    <source>
        <dbReference type="Proteomes" id="UP000887574"/>
    </source>
</evidence>
<reference evidence="2" key="1">
    <citation type="submission" date="2022-11" db="UniProtKB">
        <authorList>
            <consortium name="WormBaseParasite"/>
        </authorList>
    </citation>
    <scope>IDENTIFICATION</scope>
</reference>
<sequence length="263" mass="26990">MKRKGGNEEKLGRKSEKLVTKRNWLCGEGTRQEQNHRNGHVVFAVPITNHGSLQSNKKQFAKAQLTASALGQFPPGTIPYQPPVDPNAGANLQAYQGLQGLQGGIPGLQGLQSQLSQLQQLQALQGLTAGLGGAAGAVPNLGGLSAAPPLSQGLQPGLANGLSATFIPLGQVLIPTGKEVVRNPQSNNGYGSNGGNFNSPANNFNCNNGGGCGGEAWTAGVADQMAVADLTVGLVVVAAIVEEEIVVGVETAATMAKEEGREI</sequence>
<organism evidence="1 2">
    <name type="scientific">Ditylenchus dipsaci</name>
    <dbReference type="NCBI Taxonomy" id="166011"/>
    <lineage>
        <taxon>Eukaryota</taxon>
        <taxon>Metazoa</taxon>
        <taxon>Ecdysozoa</taxon>
        <taxon>Nematoda</taxon>
        <taxon>Chromadorea</taxon>
        <taxon>Rhabditida</taxon>
        <taxon>Tylenchina</taxon>
        <taxon>Tylenchomorpha</taxon>
        <taxon>Sphaerularioidea</taxon>
        <taxon>Anguinidae</taxon>
        <taxon>Anguininae</taxon>
        <taxon>Ditylenchus</taxon>
    </lineage>
</organism>
<protein>
    <submittedName>
        <fullName evidence="2">Uncharacterized protein</fullName>
    </submittedName>
</protein>
<dbReference type="AlphaFoldDB" id="A0A915END5"/>
<accession>A0A915END5</accession>
<dbReference type="WBParaSite" id="jg7755">
    <property type="protein sequence ID" value="jg7755"/>
    <property type="gene ID" value="jg7755"/>
</dbReference>